<evidence type="ECO:0000313" key="1">
    <source>
        <dbReference type="EMBL" id="CCV05649.1"/>
    </source>
</evidence>
<dbReference type="Proteomes" id="UP000012062">
    <property type="component" value="Unassembled WGS sequence"/>
</dbReference>
<accession>M5ELM8</accession>
<gene>
    <name evidence="1" type="ORF">MESS2_1630006</name>
</gene>
<proteinExistence type="predicted"/>
<name>M5ELM8_9HYPH</name>
<reference evidence="1 2" key="1">
    <citation type="submission" date="2013-02" db="EMBL/GenBank/DDBJ databases">
        <authorList>
            <person name="Genoscope - CEA"/>
        </authorList>
    </citation>
    <scope>NUCLEOTIDE SEQUENCE [LARGE SCALE GENOMIC DNA]</scope>
    <source>
        <strain evidence="1 2">STM 2683</strain>
    </source>
</reference>
<dbReference type="STRING" id="1297569.MESS2_1630006"/>
<dbReference type="AlphaFoldDB" id="M5ELM8"/>
<organism evidence="1 2">
    <name type="scientific">Mesorhizobium metallidurans STM 2683</name>
    <dbReference type="NCBI Taxonomy" id="1297569"/>
    <lineage>
        <taxon>Bacteria</taxon>
        <taxon>Pseudomonadati</taxon>
        <taxon>Pseudomonadota</taxon>
        <taxon>Alphaproteobacteria</taxon>
        <taxon>Hyphomicrobiales</taxon>
        <taxon>Phyllobacteriaceae</taxon>
        <taxon>Mesorhizobium</taxon>
    </lineage>
</organism>
<dbReference type="EMBL" id="CAUM01000072">
    <property type="protein sequence ID" value="CCV05649.1"/>
    <property type="molecule type" value="Genomic_DNA"/>
</dbReference>
<keyword evidence="2" id="KW-1185">Reference proteome</keyword>
<protein>
    <submittedName>
        <fullName evidence="1">Uncharacterized protein</fullName>
    </submittedName>
</protein>
<sequence>MIDTDPLATPRHPFAARRIVPSIVSFVKGLINPRFNNCRAPGRLRTDGGALQFLPVPSRCRKP</sequence>
<evidence type="ECO:0000313" key="2">
    <source>
        <dbReference type="Proteomes" id="UP000012062"/>
    </source>
</evidence>
<comment type="caution">
    <text evidence="1">The sequence shown here is derived from an EMBL/GenBank/DDBJ whole genome shotgun (WGS) entry which is preliminary data.</text>
</comment>